<dbReference type="RefSeq" id="XP_008869196.1">
    <property type="nucleotide sequence ID" value="XM_008870974.1"/>
</dbReference>
<evidence type="ECO:0000313" key="2">
    <source>
        <dbReference type="EMBL" id="ETW02591.1"/>
    </source>
</evidence>
<accession>A0A024U823</accession>
<feature type="region of interest" description="Disordered" evidence="1">
    <location>
        <begin position="134"/>
        <end position="156"/>
    </location>
</feature>
<organism evidence="2">
    <name type="scientific">Aphanomyces invadans</name>
    <dbReference type="NCBI Taxonomy" id="157072"/>
    <lineage>
        <taxon>Eukaryota</taxon>
        <taxon>Sar</taxon>
        <taxon>Stramenopiles</taxon>
        <taxon>Oomycota</taxon>
        <taxon>Saprolegniomycetes</taxon>
        <taxon>Saprolegniales</taxon>
        <taxon>Verrucalvaceae</taxon>
        <taxon>Aphanomyces</taxon>
    </lineage>
</organism>
<reference evidence="2" key="1">
    <citation type="submission" date="2013-12" db="EMBL/GenBank/DDBJ databases">
        <title>The Genome Sequence of Aphanomyces invadans NJM9701.</title>
        <authorList>
            <consortium name="The Broad Institute Genomics Platform"/>
            <person name="Russ C."/>
            <person name="Tyler B."/>
            <person name="van West P."/>
            <person name="Dieguez-Uribeondo J."/>
            <person name="Young S.K."/>
            <person name="Zeng Q."/>
            <person name="Gargeya S."/>
            <person name="Fitzgerald M."/>
            <person name="Abouelleil A."/>
            <person name="Alvarado L."/>
            <person name="Chapman S.B."/>
            <person name="Gainer-Dewar J."/>
            <person name="Goldberg J."/>
            <person name="Griggs A."/>
            <person name="Gujja S."/>
            <person name="Hansen M."/>
            <person name="Howarth C."/>
            <person name="Imamovic A."/>
            <person name="Ireland A."/>
            <person name="Larimer J."/>
            <person name="McCowan C."/>
            <person name="Murphy C."/>
            <person name="Pearson M."/>
            <person name="Poon T.W."/>
            <person name="Priest M."/>
            <person name="Roberts A."/>
            <person name="Saif S."/>
            <person name="Shea T."/>
            <person name="Sykes S."/>
            <person name="Wortman J."/>
            <person name="Nusbaum C."/>
            <person name="Birren B."/>
        </authorList>
    </citation>
    <scope>NUCLEOTIDE SEQUENCE [LARGE SCALE GENOMIC DNA]</scope>
    <source>
        <strain evidence="2">NJM9701</strain>
    </source>
</reference>
<protein>
    <submittedName>
        <fullName evidence="2">Uncharacterized protein</fullName>
    </submittedName>
</protein>
<dbReference type="OrthoDB" id="29512at4764"/>
<feature type="compositionally biased region" description="Polar residues" evidence="1">
    <location>
        <begin position="134"/>
        <end position="146"/>
    </location>
</feature>
<dbReference type="VEuPathDB" id="FungiDB:H310_06065"/>
<dbReference type="EMBL" id="KI913961">
    <property type="protein sequence ID" value="ETW02591.1"/>
    <property type="molecule type" value="Genomic_DNA"/>
</dbReference>
<evidence type="ECO:0000256" key="1">
    <source>
        <dbReference type="SAM" id="MobiDB-lite"/>
    </source>
</evidence>
<name>A0A024U823_9STRA</name>
<proteinExistence type="predicted"/>
<dbReference type="AlphaFoldDB" id="A0A024U823"/>
<dbReference type="GeneID" id="20083115"/>
<sequence>MKGCDVTDAATRFENTKRSWAARSEYAALPRVDWTKCLGEKGSTFSSIWCYNSEDGVNARVDEEDRENHECNQTNHNTSYTFNDGNIIDNQDEELAWIVNHTRDIHVAPPTRKYFALPPFLEPQQDSLLQLPTLAPSNNAEDNSLSPLEPPRAQKKRKANTIWWPVRWPQLSPIERTHCAGRLEVQSLWQPRTTQSFYVF</sequence>
<gene>
    <name evidence="2" type="ORF">H310_06065</name>
</gene>